<evidence type="ECO:0000313" key="2">
    <source>
        <dbReference type="EMBL" id="GFT53388.1"/>
    </source>
</evidence>
<evidence type="ECO:0000256" key="1">
    <source>
        <dbReference type="SAM" id="MobiDB-lite"/>
    </source>
</evidence>
<protein>
    <submittedName>
        <fullName evidence="2">Uncharacterized protein</fullName>
    </submittedName>
</protein>
<dbReference type="EMBL" id="BMAW01017337">
    <property type="protein sequence ID" value="GFT53388.1"/>
    <property type="molecule type" value="Genomic_DNA"/>
</dbReference>
<dbReference type="Proteomes" id="UP000887013">
    <property type="component" value="Unassembled WGS sequence"/>
</dbReference>
<reference evidence="2" key="1">
    <citation type="submission" date="2020-08" db="EMBL/GenBank/DDBJ databases">
        <title>Multicomponent nature underlies the extraordinary mechanical properties of spider dragline silk.</title>
        <authorList>
            <person name="Kono N."/>
            <person name="Nakamura H."/>
            <person name="Mori M."/>
            <person name="Yoshida Y."/>
            <person name="Ohtoshi R."/>
            <person name="Malay A.D."/>
            <person name="Moran D.A.P."/>
            <person name="Tomita M."/>
            <person name="Numata K."/>
            <person name="Arakawa K."/>
        </authorList>
    </citation>
    <scope>NUCLEOTIDE SEQUENCE</scope>
</reference>
<feature type="region of interest" description="Disordered" evidence="1">
    <location>
        <begin position="83"/>
        <end position="109"/>
    </location>
</feature>
<comment type="caution">
    <text evidence="2">The sequence shown here is derived from an EMBL/GenBank/DDBJ whole genome shotgun (WGS) entry which is preliminary data.</text>
</comment>
<proteinExistence type="predicted"/>
<dbReference type="AlphaFoldDB" id="A0A8X6P5X7"/>
<evidence type="ECO:0000313" key="3">
    <source>
        <dbReference type="Proteomes" id="UP000887013"/>
    </source>
</evidence>
<sequence>MKIARDVIVFNLANFLPSKKEEEEHTRDTVSIRRRRLCLWDSTATCKRKLPPDFFYEWTSTFPYINSSSPRTTHIILSPLSRQPGVYLDNQPPAKEPRKKSKLRVDGRI</sequence>
<name>A0A8X6P5X7_NEPPI</name>
<organism evidence="2 3">
    <name type="scientific">Nephila pilipes</name>
    <name type="common">Giant wood spider</name>
    <name type="synonym">Nephila maculata</name>
    <dbReference type="NCBI Taxonomy" id="299642"/>
    <lineage>
        <taxon>Eukaryota</taxon>
        <taxon>Metazoa</taxon>
        <taxon>Ecdysozoa</taxon>
        <taxon>Arthropoda</taxon>
        <taxon>Chelicerata</taxon>
        <taxon>Arachnida</taxon>
        <taxon>Araneae</taxon>
        <taxon>Araneomorphae</taxon>
        <taxon>Entelegynae</taxon>
        <taxon>Araneoidea</taxon>
        <taxon>Nephilidae</taxon>
        <taxon>Nephila</taxon>
    </lineage>
</organism>
<keyword evidence="3" id="KW-1185">Reference proteome</keyword>
<accession>A0A8X6P5X7</accession>
<gene>
    <name evidence="2" type="ORF">NPIL_291481</name>
</gene>